<dbReference type="Proteomes" id="UP000799118">
    <property type="component" value="Unassembled WGS sequence"/>
</dbReference>
<evidence type="ECO:0000313" key="1">
    <source>
        <dbReference type="EMBL" id="KAE9382306.1"/>
    </source>
</evidence>
<gene>
    <name evidence="1" type="ORF">BT96DRAFT_1010905</name>
</gene>
<protein>
    <submittedName>
        <fullName evidence="1">Uncharacterized protein</fullName>
    </submittedName>
</protein>
<dbReference type="OrthoDB" id="2788229at2759"/>
<name>A0A6A4G9Z9_9AGAR</name>
<evidence type="ECO:0000313" key="2">
    <source>
        <dbReference type="Proteomes" id="UP000799118"/>
    </source>
</evidence>
<sequence length="208" mass="23577">MERGQIHNSTAEINLRLSNVEELSSPNIMRDTIAPVLKAALANVLKAPTLTRISLHLFTINKVPKLNHIAIYSDLTDWFQHESCLFEPCSTLRYFGANLRELHLQSSQSSPAFEAASNRPCPQTVQSLPTGYVHVYSLGQLPLGASLELESEQVYTEATKSSSVWTIAHWDRVEDTLLEKPQFSSVEIMTIMSVDWYISAVWREPRRY</sequence>
<reference evidence="1" key="1">
    <citation type="journal article" date="2019" name="Environ. Microbiol.">
        <title>Fungal ecological strategies reflected in gene transcription - a case study of two litter decomposers.</title>
        <authorList>
            <person name="Barbi F."/>
            <person name="Kohler A."/>
            <person name="Barry K."/>
            <person name="Baskaran P."/>
            <person name="Daum C."/>
            <person name="Fauchery L."/>
            <person name="Ihrmark K."/>
            <person name="Kuo A."/>
            <person name="LaButti K."/>
            <person name="Lipzen A."/>
            <person name="Morin E."/>
            <person name="Grigoriev I.V."/>
            <person name="Henrissat B."/>
            <person name="Lindahl B."/>
            <person name="Martin F."/>
        </authorList>
    </citation>
    <scope>NUCLEOTIDE SEQUENCE</scope>
    <source>
        <strain evidence="1">JB14</strain>
    </source>
</reference>
<dbReference type="EMBL" id="ML771805">
    <property type="protein sequence ID" value="KAE9382306.1"/>
    <property type="molecule type" value="Genomic_DNA"/>
</dbReference>
<accession>A0A6A4G9Z9</accession>
<proteinExistence type="predicted"/>
<organism evidence="1 2">
    <name type="scientific">Gymnopus androsaceus JB14</name>
    <dbReference type="NCBI Taxonomy" id="1447944"/>
    <lineage>
        <taxon>Eukaryota</taxon>
        <taxon>Fungi</taxon>
        <taxon>Dikarya</taxon>
        <taxon>Basidiomycota</taxon>
        <taxon>Agaricomycotina</taxon>
        <taxon>Agaricomycetes</taxon>
        <taxon>Agaricomycetidae</taxon>
        <taxon>Agaricales</taxon>
        <taxon>Marasmiineae</taxon>
        <taxon>Omphalotaceae</taxon>
        <taxon>Gymnopus</taxon>
    </lineage>
</organism>
<dbReference type="AlphaFoldDB" id="A0A6A4G9Z9"/>
<keyword evidence="2" id="KW-1185">Reference proteome</keyword>